<dbReference type="EMBL" id="KC977571">
    <property type="protein sequence ID" value="ATE82244.1"/>
    <property type="molecule type" value="Genomic_DNA"/>
</dbReference>
<dbReference type="KEGG" id="vg:34568323"/>
<sequence>MQRTKVRMCSEGRGSTAGRPGTASALGVASCVRVCPVAVIYTLVGPLYTQTGARQVDRTVESW</sequence>
<dbReference type="Proteomes" id="UP000204584">
    <property type="component" value="Segment"/>
</dbReference>
<feature type="region of interest" description="Disordered" evidence="1">
    <location>
        <begin position="1"/>
        <end position="23"/>
    </location>
</feature>
<organism evidence="2 3">
    <name type="scientific">Pandoravirus salinus</name>
    <dbReference type="NCBI Taxonomy" id="1349410"/>
    <lineage>
        <taxon>Viruses</taxon>
        <taxon>Pandoravirus</taxon>
    </lineage>
</organism>
<accession>A0A291ATR2</accession>
<evidence type="ECO:0000256" key="1">
    <source>
        <dbReference type="SAM" id="MobiDB-lite"/>
    </source>
</evidence>
<dbReference type="RefSeq" id="YP_009430083.1">
    <property type="nucleotide sequence ID" value="NC_022098.1"/>
</dbReference>
<protein>
    <submittedName>
        <fullName evidence="2">Uncharacterized protein</fullName>
    </submittedName>
</protein>
<evidence type="ECO:0000313" key="3">
    <source>
        <dbReference type="Proteomes" id="UP000204584"/>
    </source>
</evidence>
<dbReference type="GeneID" id="34568323"/>
<dbReference type="PROSITE" id="PS51257">
    <property type="entry name" value="PROKAR_LIPOPROTEIN"/>
    <property type="match status" value="1"/>
</dbReference>
<reference evidence="2 3" key="1">
    <citation type="journal article" date="2013" name="Science">
        <title>Pandoraviruses: amoeba viruses with genomes up to 2.5 Mb reaching that of parasitic eukaryotes.</title>
        <authorList>
            <person name="Philippe N."/>
            <person name="Legendre M."/>
            <person name="Doutre G."/>
            <person name="Coute Y."/>
            <person name="Poirot O."/>
            <person name="Lescot M."/>
            <person name="Arslan D."/>
            <person name="Seltzer V."/>
            <person name="Bertaux L."/>
            <person name="Bruley C."/>
            <person name="Garin J."/>
            <person name="Claverie J.M."/>
            <person name="Abergel C."/>
        </authorList>
    </citation>
    <scope>NUCLEOTIDE SEQUENCE [LARGE SCALE GENOMIC DNA]</scope>
</reference>
<evidence type="ECO:0000313" key="2">
    <source>
        <dbReference type="EMBL" id="ATE82244.1"/>
    </source>
</evidence>
<name>A0A291ATR2_9VIRU</name>
<proteinExistence type="predicted"/>
<keyword evidence="3" id="KW-1185">Reference proteome</keyword>
<gene>
    <name evidence="2" type="ORF">psal_cds_861</name>
</gene>